<gene>
    <name evidence="1" type="ORF">JZ751_027432</name>
</gene>
<dbReference type="Proteomes" id="UP000824540">
    <property type="component" value="Unassembled WGS sequence"/>
</dbReference>
<sequence length="268" mass="29715">MQSKHLRRYCSAFGYGWDYPDSTFRDIPLCYPEVLLFRLLAMVVCSDGFRLSPLGLVCVGQTIRTFQPIDELNKGPFSLRAGVMEYRAVEEGIEVDVELTAANRADQPVWEGHVTLLSRDMKGITSKPPSAQGPLGRYESEEAKAVEISVPWSTGLRCAWATRDTSPQSVFTVTAKLLGYKHPVAPGLWMLSKCLAEIEKHKGADAVSAPVCVRVWFKGPLFVPGKAVIRFWETAPEATAPSHRHCGFQMEEHSMGTPCIVGEISRLD</sequence>
<comment type="caution">
    <text evidence="1">The sequence shown here is derived from an EMBL/GenBank/DDBJ whole genome shotgun (WGS) entry which is preliminary data.</text>
</comment>
<evidence type="ECO:0000313" key="1">
    <source>
        <dbReference type="EMBL" id="KAG9337938.1"/>
    </source>
</evidence>
<dbReference type="InterPro" id="IPR029069">
    <property type="entry name" value="HotDog_dom_sf"/>
</dbReference>
<keyword evidence="2" id="KW-1185">Reference proteome</keyword>
<reference evidence="1" key="1">
    <citation type="thesis" date="2021" institute="BYU ScholarsArchive" country="Provo, UT, USA">
        <title>Applications of and Algorithms for Genome Assembly and Genomic Analyses with an Emphasis on Marine Teleosts.</title>
        <authorList>
            <person name="Pickett B.D."/>
        </authorList>
    </citation>
    <scope>NUCLEOTIDE SEQUENCE</scope>
    <source>
        <strain evidence="1">HI-2016</strain>
    </source>
</reference>
<dbReference type="SUPFAM" id="SSF54637">
    <property type="entry name" value="Thioesterase/thiol ester dehydrase-isomerase"/>
    <property type="match status" value="1"/>
</dbReference>
<dbReference type="PANTHER" id="PTHR43841:SF3">
    <property type="entry name" value="(3R)-HYDROXYACYL-ACP DEHYDRATASE SUBUNIT HADB"/>
    <property type="match status" value="1"/>
</dbReference>
<dbReference type="OrthoDB" id="533830at2759"/>
<name>A0A8T2NK12_9TELE</name>
<dbReference type="EMBL" id="JAFBMS010000078">
    <property type="protein sequence ID" value="KAG9337938.1"/>
    <property type="molecule type" value="Genomic_DNA"/>
</dbReference>
<organism evidence="1 2">
    <name type="scientific">Albula glossodonta</name>
    <name type="common">roundjaw bonefish</name>
    <dbReference type="NCBI Taxonomy" id="121402"/>
    <lineage>
        <taxon>Eukaryota</taxon>
        <taxon>Metazoa</taxon>
        <taxon>Chordata</taxon>
        <taxon>Craniata</taxon>
        <taxon>Vertebrata</taxon>
        <taxon>Euteleostomi</taxon>
        <taxon>Actinopterygii</taxon>
        <taxon>Neopterygii</taxon>
        <taxon>Teleostei</taxon>
        <taxon>Albuliformes</taxon>
        <taxon>Albulidae</taxon>
        <taxon>Albula</taxon>
    </lineage>
</organism>
<proteinExistence type="predicted"/>
<dbReference type="PANTHER" id="PTHR43841">
    <property type="entry name" value="3-HYDROXYACYL-THIOESTER DEHYDRATASE HTDX-RELATED"/>
    <property type="match status" value="1"/>
</dbReference>
<protein>
    <recommendedName>
        <fullName evidence="3">MaoC-like domain-containing protein</fullName>
    </recommendedName>
</protein>
<dbReference type="AlphaFoldDB" id="A0A8T2NK12"/>
<dbReference type="Gene3D" id="3.10.129.10">
    <property type="entry name" value="Hotdog Thioesterase"/>
    <property type="match status" value="1"/>
</dbReference>
<evidence type="ECO:0008006" key="3">
    <source>
        <dbReference type="Google" id="ProtNLM"/>
    </source>
</evidence>
<evidence type="ECO:0000313" key="2">
    <source>
        <dbReference type="Proteomes" id="UP000824540"/>
    </source>
</evidence>
<accession>A0A8T2NK12</accession>